<dbReference type="SMART" id="SM00418">
    <property type="entry name" value="HTH_ARSR"/>
    <property type="match status" value="1"/>
</dbReference>
<dbReference type="RefSeq" id="WP_344949815.1">
    <property type="nucleotide sequence ID" value="NZ_BAAAZR010000038.1"/>
</dbReference>
<accession>A0ABP7J7Z6</accession>
<feature type="domain" description="HTH arsR-type" evidence="1">
    <location>
        <begin position="13"/>
        <end position="91"/>
    </location>
</feature>
<dbReference type="Gene3D" id="1.10.10.10">
    <property type="entry name" value="Winged helix-like DNA-binding domain superfamily/Winged helix DNA-binding domain"/>
    <property type="match status" value="1"/>
</dbReference>
<organism evidence="2 3">
    <name type="scientific">Sphaerisporangium flaviroseum</name>
    <dbReference type="NCBI Taxonomy" id="509199"/>
    <lineage>
        <taxon>Bacteria</taxon>
        <taxon>Bacillati</taxon>
        <taxon>Actinomycetota</taxon>
        <taxon>Actinomycetes</taxon>
        <taxon>Streptosporangiales</taxon>
        <taxon>Streptosporangiaceae</taxon>
        <taxon>Sphaerisporangium</taxon>
    </lineage>
</organism>
<proteinExistence type="predicted"/>
<dbReference type="InterPro" id="IPR011991">
    <property type="entry name" value="ArsR-like_HTH"/>
</dbReference>
<reference evidence="3" key="1">
    <citation type="journal article" date="2019" name="Int. J. Syst. Evol. Microbiol.">
        <title>The Global Catalogue of Microorganisms (GCM) 10K type strain sequencing project: providing services to taxonomists for standard genome sequencing and annotation.</title>
        <authorList>
            <consortium name="The Broad Institute Genomics Platform"/>
            <consortium name="The Broad Institute Genome Sequencing Center for Infectious Disease"/>
            <person name="Wu L."/>
            <person name="Ma J."/>
        </authorList>
    </citation>
    <scope>NUCLEOTIDE SEQUENCE [LARGE SCALE GENOMIC DNA]</scope>
    <source>
        <strain evidence="3">JCM 16908</strain>
    </source>
</reference>
<evidence type="ECO:0000313" key="2">
    <source>
        <dbReference type="EMBL" id="GAA3836045.1"/>
    </source>
</evidence>
<comment type="caution">
    <text evidence="2">The sequence shown here is derived from an EMBL/GenBank/DDBJ whole genome shotgun (WGS) entry which is preliminary data.</text>
</comment>
<protein>
    <submittedName>
        <fullName evidence="2">Helix-turn-helix domain-containing protein</fullName>
    </submittedName>
</protein>
<dbReference type="InterPro" id="IPR036388">
    <property type="entry name" value="WH-like_DNA-bd_sf"/>
</dbReference>
<keyword evidence="3" id="KW-1185">Reference proteome</keyword>
<name>A0ABP7J7Z6_9ACTN</name>
<dbReference type="EMBL" id="BAAAZR010000038">
    <property type="protein sequence ID" value="GAA3836045.1"/>
    <property type="molecule type" value="Genomic_DNA"/>
</dbReference>
<evidence type="ECO:0000313" key="3">
    <source>
        <dbReference type="Proteomes" id="UP001500888"/>
    </source>
</evidence>
<dbReference type="CDD" id="cd00090">
    <property type="entry name" value="HTH_ARSR"/>
    <property type="match status" value="1"/>
</dbReference>
<dbReference type="Proteomes" id="UP001500888">
    <property type="component" value="Unassembled WGS sequence"/>
</dbReference>
<gene>
    <name evidence="2" type="ORF">GCM10022226_67310</name>
</gene>
<dbReference type="SUPFAM" id="SSF46785">
    <property type="entry name" value="Winged helix' DNA-binding domain"/>
    <property type="match status" value="1"/>
</dbReference>
<sequence length="191" mass="21292">MPSQSRKQITDPRALRALAHPIRLKLLELLTVDGPATGRRLADLTGESTASVSYHVGQLVKWGLVEPAVDLAHGRERPWQATSRGITWTATGDGSPEFATASRALREQFIARRLAALDEFQRHEDEFDVTWQEAAWIGEDMGYLDVAELTEVTERIRAVIAEYTNADRPRKEGARQVAFFAYAVPTYDGPS</sequence>
<evidence type="ECO:0000259" key="1">
    <source>
        <dbReference type="SMART" id="SM00418"/>
    </source>
</evidence>
<dbReference type="InterPro" id="IPR036390">
    <property type="entry name" value="WH_DNA-bd_sf"/>
</dbReference>
<dbReference type="Pfam" id="PF12840">
    <property type="entry name" value="HTH_20"/>
    <property type="match status" value="1"/>
</dbReference>
<dbReference type="InterPro" id="IPR001845">
    <property type="entry name" value="HTH_ArsR_DNA-bd_dom"/>
</dbReference>